<organism evidence="8 9">
    <name type="scientific">Microbacterium alkaliflavum</name>
    <dbReference type="NCBI Taxonomy" id="3248839"/>
    <lineage>
        <taxon>Bacteria</taxon>
        <taxon>Bacillati</taxon>
        <taxon>Actinomycetota</taxon>
        <taxon>Actinomycetes</taxon>
        <taxon>Micrococcales</taxon>
        <taxon>Microbacteriaceae</taxon>
        <taxon>Microbacterium</taxon>
    </lineage>
</organism>
<evidence type="ECO:0000256" key="5">
    <source>
        <dbReference type="SAM" id="Phobius"/>
    </source>
</evidence>
<gene>
    <name evidence="8" type="ORF">ACH3VR_01975</name>
</gene>
<dbReference type="PANTHER" id="PTHR34819:SF3">
    <property type="entry name" value="CELL SURFACE PROTEIN"/>
    <property type="match status" value="1"/>
</dbReference>
<dbReference type="PANTHER" id="PTHR34819">
    <property type="entry name" value="LARGE CYSTEINE-RICH PERIPLASMIC PROTEIN OMCB"/>
    <property type="match status" value="1"/>
</dbReference>
<proteinExistence type="predicted"/>
<evidence type="ECO:0000256" key="1">
    <source>
        <dbReference type="ARBA" id="ARBA00022512"/>
    </source>
</evidence>
<keyword evidence="5" id="KW-0812">Transmembrane</keyword>
<feature type="domain" description="Gram-positive cocci surface proteins LPxTG" evidence="7">
    <location>
        <begin position="461"/>
        <end position="500"/>
    </location>
</feature>
<dbReference type="PROSITE" id="PS50847">
    <property type="entry name" value="GRAM_POS_ANCHORING"/>
    <property type="match status" value="1"/>
</dbReference>
<dbReference type="Pfam" id="PF01345">
    <property type="entry name" value="DUF11"/>
    <property type="match status" value="1"/>
</dbReference>
<keyword evidence="9" id="KW-1185">Reference proteome</keyword>
<dbReference type="Pfam" id="PF25549">
    <property type="entry name" value="DUF7927"/>
    <property type="match status" value="2"/>
</dbReference>
<evidence type="ECO:0000256" key="2">
    <source>
        <dbReference type="ARBA" id="ARBA00022525"/>
    </source>
</evidence>
<dbReference type="RefSeq" id="WP_396639068.1">
    <property type="nucleotide sequence ID" value="NZ_JBIQWL010000001.1"/>
</dbReference>
<feature type="signal peptide" evidence="6">
    <location>
        <begin position="1"/>
        <end position="44"/>
    </location>
</feature>
<keyword evidence="4" id="KW-0572">Peptidoglycan-anchor</keyword>
<dbReference type="InterPro" id="IPR051172">
    <property type="entry name" value="Chlamydia_OmcB"/>
</dbReference>
<dbReference type="NCBIfam" id="TIGR01451">
    <property type="entry name" value="B_ant_repeat"/>
    <property type="match status" value="1"/>
</dbReference>
<dbReference type="Proteomes" id="UP001610861">
    <property type="component" value="Unassembled WGS sequence"/>
</dbReference>
<feature type="chain" id="PRO_5046638032" description="Gram-positive cocci surface proteins LPxTG domain-containing protein" evidence="6">
    <location>
        <begin position="45"/>
        <end position="500"/>
    </location>
</feature>
<sequence length="500" mass="49148">MSEIFRRSAAARYTRPGSPRRIVAALVVVAALFSSMTMATSAAAATPATWTLSQTSEPASGSTVQPGDTISYTMTVSDTGDSGVSGALVQADLSGLLSNATLGTLGAGAVVTGTTLTWTVPTIAPGGTATLSYQVTVNAGAYGVVMTSSVTPESPGGSCTTAAQCTSTLRTPGWVLSKTSDPASGEDVTPGDTITYTLTATNVGPVAVTDAAAQDDLSAVVPYATLDEAGLAAEGLSYSSTTHLLTWTVPTIPLGGAVSVQYTVTVDPDVAGVAITNLATPTVPAGSCANASDCTTTHQVPPLPVPDLRIAATAGVTSVAPGTSFDYELDVENVSTLGAAGTVTLSDAIPSTLKVTSVITADTGSPHWQNCAVAGAAASGFGGVLTCELSGDLGAAASAPAITLAVTVASTATGESIGNTATVCWLNPADPAAAQQCADSTAVVTVVPGPSTPPAVDDGSLPPTGASAAQSAWLVLLALAGGALIATGAVLRRSRRQGSS</sequence>
<keyword evidence="3 6" id="KW-0732">Signal</keyword>
<comment type="caution">
    <text evidence="8">The sequence shown here is derived from an EMBL/GenBank/DDBJ whole genome shotgun (WGS) entry which is preliminary data.</text>
</comment>
<dbReference type="InterPro" id="IPR047589">
    <property type="entry name" value="DUF11_rpt"/>
</dbReference>
<keyword evidence="1" id="KW-0134">Cell wall</keyword>
<evidence type="ECO:0000313" key="8">
    <source>
        <dbReference type="EMBL" id="MFH8249120.1"/>
    </source>
</evidence>
<dbReference type="InterPro" id="IPR001434">
    <property type="entry name" value="OmcB-like_DUF11"/>
</dbReference>
<dbReference type="Gene3D" id="2.60.40.10">
    <property type="entry name" value="Immunoglobulins"/>
    <property type="match status" value="1"/>
</dbReference>
<dbReference type="EMBL" id="JBIQWL010000001">
    <property type="protein sequence ID" value="MFH8249120.1"/>
    <property type="molecule type" value="Genomic_DNA"/>
</dbReference>
<evidence type="ECO:0000259" key="7">
    <source>
        <dbReference type="PROSITE" id="PS50847"/>
    </source>
</evidence>
<evidence type="ECO:0000256" key="6">
    <source>
        <dbReference type="SAM" id="SignalP"/>
    </source>
</evidence>
<evidence type="ECO:0000313" key="9">
    <source>
        <dbReference type="Proteomes" id="UP001610861"/>
    </source>
</evidence>
<evidence type="ECO:0000256" key="3">
    <source>
        <dbReference type="ARBA" id="ARBA00022729"/>
    </source>
</evidence>
<dbReference type="InterPro" id="IPR019931">
    <property type="entry name" value="LPXTG_anchor"/>
</dbReference>
<reference evidence="8 9" key="1">
    <citation type="submission" date="2024-09" db="EMBL/GenBank/DDBJ databases">
        <authorList>
            <person name="Pan X."/>
        </authorList>
    </citation>
    <scope>NUCLEOTIDE SEQUENCE [LARGE SCALE GENOMIC DNA]</scope>
    <source>
        <strain evidence="8 9">B2969</strain>
    </source>
</reference>
<protein>
    <recommendedName>
        <fullName evidence="7">Gram-positive cocci surface proteins LPxTG domain-containing protein</fullName>
    </recommendedName>
</protein>
<dbReference type="InterPro" id="IPR013783">
    <property type="entry name" value="Ig-like_fold"/>
</dbReference>
<keyword evidence="5" id="KW-0472">Membrane</keyword>
<feature type="transmembrane region" description="Helical" evidence="5">
    <location>
        <begin position="472"/>
        <end position="491"/>
    </location>
</feature>
<dbReference type="InterPro" id="IPR057687">
    <property type="entry name" value="DUF7927"/>
</dbReference>
<evidence type="ECO:0000256" key="4">
    <source>
        <dbReference type="ARBA" id="ARBA00023088"/>
    </source>
</evidence>
<name>A0ABW7Q318_9MICO</name>
<keyword evidence="5" id="KW-1133">Transmembrane helix</keyword>
<accession>A0ABW7Q318</accession>
<keyword evidence="2" id="KW-0964">Secreted</keyword>